<feature type="domain" description="Carboxymuconolactone decarboxylase-like" evidence="1">
    <location>
        <begin position="22"/>
        <end position="92"/>
    </location>
</feature>
<keyword evidence="2" id="KW-0614">Plasmid</keyword>
<gene>
    <name evidence="2" type="ORF">AM571_PC00058</name>
</gene>
<name>A0A1L5PCG5_RHIET</name>
<dbReference type="Proteomes" id="UP000185109">
    <property type="component" value="Plasmid pRsp8C3c"/>
</dbReference>
<dbReference type="SUPFAM" id="SSF69118">
    <property type="entry name" value="AhpD-like"/>
    <property type="match status" value="1"/>
</dbReference>
<protein>
    <submittedName>
        <fullName evidence="2">Carboxymuconolactone decarboxylase protein</fullName>
    </submittedName>
</protein>
<dbReference type="Pfam" id="PF02627">
    <property type="entry name" value="CMD"/>
    <property type="match status" value="1"/>
</dbReference>
<reference evidence="2 3" key="1">
    <citation type="submission" date="2016-09" db="EMBL/GenBank/DDBJ databases">
        <title>The complete genome sequences of Rhizobium gallicum, symbiovars gallicum and phaseoli, symbionts associated to common bean (Phaseolus vulgaris).</title>
        <authorList>
            <person name="Bustos P."/>
            <person name="Santamaria R.I."/>
            <person name="Perez-Carrascal O.M."/>
            <person name="Juarez S."/>
            <person name="Lozano L."/>
            <person name="Martinez-Flores I."/>
            <person name="Martinez-Romero E."/>
            <person name="Cevallos M."/>
            <person name="Romero D."/>
            <person name="Davila G."/>
            <person name="Gonzalez V."/>
        </authorList>
    </citation>
    <scope>NUCLEOTIDE SEQUENCE [LARGE SCALE GENOMIC DNA]</scope>
    <source>
        <strain evidence="2 3">8C-3</strain>
        <plasmid evidence="3">Plasmid prsp8c3c</plasmid>
    </source>
</reference>
<dbReference type="InterPro" id="IPR029032">
    <property type="entry name" value="AhpD-like"/>
</dbReference>
<dbReference type="InterPro" id="IPR003779">
    <property type="entry name" value="CMD-like"/>
</dbReference>
<dbReference type="NCBIfam" id="TIGR00778">
    <property type="entry name" value="ahpD_dom"/>
    <property type="match status" value="1"/>
</dbReference>
<dbReference type="GO" id="GO:0051920">
    <property type="term" value="F:peroxiredoxin activity"/>
    <property type="evidence" value="ECO:0007669"/>
    <property type="project" value="InterPro"/>
</dbReference>
<dbReference type="AlphaFoldDB" id="A0A1L5PCG5"/>
<dbReference type="EMBL" id="CP017244">
    <property type="protein sequence ID" value="APO77805.1"/>
    <property type="molecule type" value="Genomic_DNA"/>
</dbReference>
<proteinExistence type="predicted"/>
<dbReference type="Gene3D" id="1.20.1290.10">
    <property type="entry name" value="AhpD-like"/>
    <property type="match status" value="1"/>
</dbReference>
<geneLocation type="plasmid" evidence="3">
    <name>prsp8c3c</name>
</geneLocation>
<sequence>MTRRLNILARKNDGIDGLVAVEAWIAKSFDPKLMELVKVRVSQINGCVHCLHMHRQDALKQGETEERMLLLSAWRESQLYSDRERAALAWAESLTNIAESRARDADYEVAHSVFSEDELLVLSIGIAMINAWNRLAIGFRLQHPADHKRAA</sequence>
<dbReference type="PANTHER" id="PTHR34846">
    <property type="entry name" value="4-CARBOXYMUCONOLACTONE DECARBOXYLASE FAMILY PROTEIN (AFU_ORTHOLOGUE AFUA_6G11590)"/>
    <property type="match status" value="1"/>
</dbReference>
<evidence type="ECO:0000259" key="1">
    <source>
        <dbReference type="Pfam" id="PF02627"/>
    </source>
</evidence>
<dbReference type="RefSeq" id="WP_074063783.1">
    <property type="nucleotide sequence ID" value="NZ_CP017244.1"/>
</dbReference>
<dbReference type="InterPro" id="IPR004675">
    <property type="entry name" value="AhpD_core"/>
</dbReference>
<dbReference type="PANTHER" id="PTHR34846:SF10">
    <property type="entry name" value="CYTOPLASMIC PROTEIN"/>
    <property type="match status" value="1"/>
</dbReference>
<evidence type="ECO:0000313" key="3">
    <source>
        <dbReference type="Proteomes" id="UP000185109"/>
    </source>
</evidence>
<evidence type="ECO:0000313" key="2">
    <source>
        <dbReference type="EMBL" id="APO77805.1"/>
    </source>
</evidence>
<organism evidence="2 3">
    <name type="scientific">Rhizobium etli 8C-3</name>
    <dbReference type="NCBI Taxonomy" id="538025"/>
    <lineage>
        <taxon>Bacteria</taxon>
        <taxon>Pseudomonadati</taxon>
        <taxon>Pseudomonadota</taxon>
        <taxon>Alphaproteobacteria</taxon>
        <taxon>Hyphomicrobiales</taxon>
        <taxon>Rhizobiaceae</taxon>
        <taxon>Rhizobium/Agrobacterium group</taxon>
        <taxon>Rhizobium</taxon>
    </lineage>
</organism>
<accession>A0A1L5PCG5</accession>